<gene>
    <name evidence="1" type="ORF">GYMLUDRAFT_64138</name>
</gene>
<dbReference type="HOGENOM" id="CLU_1142703_0_0_1"/>
<dbReference type="AlphaFoldDB" id="A0A0D0BSL5"/>
<protein>
    <submittedName>
        <fullName evidence="1">Uncharacterized protein</fullName>
    </submittedName>
</protein>
<evidence type="ECO:0000313" key="1">
    <source>
        <dbReference type="EMBL" id="KIK52604.1"/>
    </source>
</evidence>
<evidence type="ECO:0000313" key="2">
    <source>
        <dbReference type="Proteomes" id="UP000053593"/>
    </source>
</evidence>
<dbReference type="OrthoDB" id="10570387at2759"/>
<keyword evidence="2" id="KW-1185">Reference proteome</keyword>
<reference evidence="1 2" key="1">
    <citation type="submission" date="2014-04" db="EMBL/GenBank/DDBJ databases">
        <title>Evolutionary Origins and Diversification of the Mycorrhizal Mutualists.</title>
        <authorList>
            <consortium name="DOE Joint Genome Institute"/>
            <consortium name="Mycorrhizal Genomics Consortium"/>
            <person name="Kohler A."/>
            <person name="Kuo A."/>
            <person name="Nagy L.G."/>
            <person name="Floudas D."/>
            <person name="Copeland A."/>
            <person name="Barry K.W."/>
            <person name="Cichocki N."/>
            <person name="Veneault-Fourrey C."/>
            <person name="LaButti K."/>
            <person name="Lindquist E.A."/>
            <person name="Lipzen A."/>
            <person name="Lundell T."/>
            <person name="Morin E."/>
            <person name="Murat C."/>
            <person name="Riley R."/>
            <person name="Ohm R."/>
            <person name="Sun H."/>
            <person name="Tunlid A."/>
            <person name="Henrissat B."/>
            <person name="Grigoriev I.V."/>
            <person name="Hibbett D.S."/>
            <person name="Martin F."/>
        </authorList>
    </citation>
    <scope>NUCLEOTIDE SEQUENCE [LARGE SCALE GENOMIC DNA]</scope>
    <source>
        <strain evidence="1 2">FD-317 M1</strain>
    </source>
</reference>
<accession>A0A0D0BSL5</accession>
<sequence>MTSEGGNSDPHLFNSVLLSSTVKKAATNALFTANELRRDLQGCIDTLDNIPPSYSSSEVCSVLSSVKDRVSADRSDAQQITRVEALQALENIGLLVVEVERRLHHWRAQYPDISPIKVDNENAFHDPGSGRSTPTLIAYSLALSQHSFARASEASTNITLQVMHLFGSALASLGGPPRLVQTCALEAIPNQIATIENQFDFDIEPVIHAVCPHCNYLYEPQLSPVSKDLLLAIHLYFIKMADQ</sequence>
<dbReference type="Proteomes" id="UP000053593">
    <property type="component" value="Unassembled WGS sequence"/>
</dbReference>
<proteinExistence type="predicted"/>
<name>A0A0D0BSL5_9AGAR</name>
<organism evidence="1 2">
    <name type="scientific">Collybiopsis luxurians FD-317 M1</name>
    <dbReference type="NCBI Taxonomy" id="944289"/>
    <lineage>
        <taxon>Eukaryota</taxon>
        <taxon>Fungi</taxon>
        <taxon>Dikarya</taxon>
        <taxon>Basidiomycota</taxon>
        <taxon>Agaricomycotina</taxon>
        <taxon>Agaricomycetes</taxon>
        <taxon>Agaricomycetidae</taxon>
        <taxon>Agaricales</taxon>
        <taxon>Marasmiineae</taxon>
        <taxon>Omphalotaceae</taxon>
        <taxon>Collybiopsis</taxon>
        <taxon>Collybiopsis luxurians</taxon>
    </lineage>
</organism>
<dbReference type="EMBL" id="KN834840">
    <property type="protein sequence ID" value="KIK52604.1"/>
    <property type="molecule type" value="Genomic_DNA"/>
</dbReference>